<proteinExistence type="predicted"/>
<dbReference type="RefSeq" id="WP_167147216.1">
    <property type="nucleotide sequence ID" value="NZ_JAAMOX010000001.1"/>
</dbReference>
<reference evidence="2 3" key="1">
    <citation type="submission" date="2020-02" db="EMBL/GenBank/DDBJ databases">
        <title>Sequencing the genomes of 1000 actinobacteria strains.</title>
        <authorList>
            <person name="Klenk H.-P."/>
        </authorList>
    </citation>
    <scope>NUCLEOTIDE SEQUENCE [LARGE SCALE GENOMIC DNA]</scope>
    <source>
        <strain evidence="2 3">DSM 27960</strain>
    </source>
</reference>
<gene>
    <name evidence="2" type="ORF">FHX76_000398</name>
</gene>
<name>A0A7X5QYV2_9MICO</name>
<feature type="region of interest" description="Disordered" evidence="1">
    <location>
        <begin position="84"/>
        <end position="107"/>
    </location>
</feature>
<comment type="caution">
    <text evidence="2">The sequence shown here is derived from an EMBL/GenBank/DDBJ whole genome shotgun (WGS) entry which is preliminary data.</text>
</comment>
<evidence type="ECO:0008006" key="4">
    <source>
        <dbReference type="Google" id="ProtNLM"/>
    </source>
</evidence>
<evidence type="ECO:0000256" key="1">
    <source>
        <dbReference type="SAM" id="MobiDB-lite"/>
    </source>
</evidence>
<protein>
    <recommendedName>
        <fullName evidence="4">Single-stranded DNA-binding protein</fullName>
    </recommendedName>
</protein>
<evidence type="ECO:0000313" key="2">
    <source>
        <dbReference type="EMBL" id="NIH52530.1"/>
    </source>
</evidence>
<dbReference type="EMBL" id="JAAMOX010000001">
    <property type="protein sequence ID" value="NIH52530.1"/>
    <property type="molecule type" value="Genomic_DNA"/>
</dbReference>
<organism evidence="2 3">
    <name type="scientific">Lysinibacter cavernae</name>
    <dbReference type="NCBI Taxonomy" id="1640652"/>
    <lineage>
        <taxon>Bacteria</taxon>
        <taxon>Bacillati</taxon>
        <taxon>Actinomycetota</taxon>
        <taxon>Actinomycetes</taxon>
        <taxon>Micrococcales</taxon>
        <taxon>Microbacteriaceae</taxon>
        <taxon>Lysinibacter</taxon>
    </lineage>
</organism>
<sequence length="107" mass="11732">MANVTTTQATVTRLAGAKGVAVEEVSRSRDGREFKMYFTVWLGEGHGLRVGDSARFTGSLGAKTREYDGKNYMDLSISNGRYDPATLKSSNDVSQAMPDGWGEEDRF</sequence>
<dbReference type="Proteomes" id="UP000541033">
    <property type="component" value="Unassembled WGS sequence"/>
</dbReference>
<dbReference type="AlphaFoldDB" id="A0A7X5QYV2"/>
<evidence type="ECO:0000313" key="3">
    <source>
        <dbReference type="Proteomes" id="UP000541033"/>
    </source>
</evidence>
<accession>A0A7X5QYV2</accession>
<keyword evidence="3" id="KW-1185">Reference proteome</keyword>